<evidence type="ECO:0000259" key="2">
    <source>
        <dbReference type="Pfam" id="PF13460"/>
    </source>
</evidence>
<dbReference type="SUPFAM" id="SSF51735">
    <property type="entry name" value="NAD(P)-binding Rossmann-fold domains"/>
    <property type="match status" value="1"/>
</dbReference>
<accession>A0A1Y1IF07</accession>
<evidence type="ECO:0000256" key="1">
    <source>
        <dbReference type="SAM" id="MobiDB-lite"/>
    </source>
</evidence>
<evidence type="ECO:0000313" key="4">
    <source>
        <dbReference type="Proteomes" id="UP000054558"/>
    </source>
</evidence>
<dbReference type="Gene3D" id="3.40.50.720">
    <property type="entry name" value="NAD(P)-binding Rossmann-like Domain"/>
    <property type="match status" value="1"/>
</dbReference>
<dbReference type="PANTHER" id="PTHR15020">
    <property type="entry name" value="FLAVIN REDUCTASE-RELATED"/>
    <property type="match status" value="1"/>
</dbReference>
<dbReference type="AlphaFoldDB" id="A0A1Y1IF07"/>
<proteinExistence type="predicted"/>
<dbReference type="STRING" id="105231.A0A1Y1IF07"/>
<keyword evidence="4" id="KW-1185">Reference proteome</keyword>
<organism evidence="3 4">
    <name type="scientific">Klebsormidium nitens</name>
    <name type="common">Green alga</name>
    <name type="synonym">Ulothrix nitens</name>
    <dbReference type="NCBI Taxonomy" id="105231"/>
    <lineage>
        <taxon>Eukaryota</taxon>
        <taxon>Viridiplantae</taxon>
        <taxon>Streptophyta</taxon>
        <taxon>Klebsormidiophyceae</taxon>
        <taxon>Klebsormidiales</taxon>
        <taxon>Klebsormidiaceae</taxon>
        <taxon>Klebsormidium</taxon>
    </lineage>
</organism>
<name>A0A1Y1IF07_KLENI</name>
<dbReference type="InterPro" id="IPR016040">
    <property type="entry name" value="NAD(P)-bd_dom"/>
</dbReference>
<dbReference type="EMBL" id="DF237254">
    <property type="protein sequence ID" value="GAQ86698.1"/>
    <property type="molecule type" value="Genomic_DNA"/>
</dbReference>
<protein>
    <recommendedName>
        <fullName evidence="2">NAD(P)-binding domain-containing protein</fullName>
    </recommendedName>
</protein>
<sequence>MAAVVKSSSAGILGLQGRQSFESQAARRPTCSRVHSLWQPSSNSRVACRFELSSTAASTFSGAKISDPRQAAMRRSEQRSVVRNATEEGDITPDNSSVFVAGGGGVGMDLVRQLSAAGAWVTALQRHEKFRSEIEGLGAMLAVGDLLKPETIDRAMRNKELDAVISTVGGGIKDIHVDSEGNINLINAAKKAGIKKFILVTSIGTGDSWDAIPDKEKEVLGPVLKEKEKAEEALKASGLVWTIIRPGGLKSEPATKKGFLTEDRSMVGAIHRADVAQLVMKALYDKRTEYKVLAAIDREQIFGNPKGEVSEFVVEELGQHEYI</sequence>
<reference evidence="3 4" key="1">
    <citation type="journal article" date="2014" name="Nat. Commun.">
        <title>Klebsormidium flaccidum genome reveals primary factors for plant terrestrial adaptation.</title>
        <authorList>
            <person name="Hori K."/>
            <person name="Maruyama F."/>
            <person name="Fujisawa T."/>
            <person name="Togashi T."/>
            <person name="Yamamoto N."/>
            <person name="Seo M."/>
            <person name="Sato S."/>
            <person name="Yamada T."/>
            <person name="Mori H."/>
            <person name="Tajima N."/>
            <person name="Moriyama T."/>
            <person name="Ikeuchi M."/>
            <person name="Watanabe M."/>
            <person name="Wada H."/>
            <person name="Kobayashi K."/>
            <person name="Saito M."/>
            <person name="Masuda T."/>
            <person name="Sasaki-Sekimoto Y."/>
            <person name="Mashiguchi K."/>
            <person name="Awai K."/>
            <person name="Shimojima M."/>
            <person name="Masuda S."/>
            <person name="Iwai M."/>
            <person name="Nobusawa T."/>
            <person name="Narise T."/>
            <person name="Kondo S."/>
            <person name="Saito H."/>
            <person name="Sato R."/>
            <person name="Murakawa M."/>
            <person name="Ihara Y."/>
            <person name="Oshima-Yamada Y."/>
            <person name="Ohtaka K."/>
            <person name="Satoh M."/>
            <person name="Sonobe K."/>
            <person name="Ishii M."/>
            <person name="Ohtani R."/>
            <person name="Kanamori-Sato M."/>
            <person name="Honoki R."/>
            <person name="Miyazaki D."/>
            <person name="Mochizuki H."/>
            <person name="Umetsu J."/>
            <person name="Higashi K."/>
            <person name="Shibata D."/>
            <person name="Kamiya Y."/>
            <person name="Sato N."/>
            <person name="Nakamura Y."/>
            <person name="Tabata S."/>
            <person name="Ida S."/>
            <person name="Kurokawa K."/>
            <person name="Ohta H."/>
        </authorList>
    </citation>
    <scope>NUCLEOTIDE SEQUENCE [LARGE SCALE GENOMIC DNA]</scope>
    <source>
        <strain evidence="3 4">NIES-2285</strain>
    </source>
</reference>
<dbReference type="OMA" id="GDSWQYL"/>
<dbReference type="CDD" id="cd05243">
    <property type="entry name" value="SDR_a5"/>
    <property type="match status" value="1"/>
</dbReference>
<dbReference type="PANTHER" id="PTHR15020:SF45">
    <property type="entry name" value="NAD(P)-BINDING DOMAIN-CONTAINING PROTEIN"/>
    <property type="match status" value="1"/>
</dbReference>
<feature type="domain" description="NAD(P)-binding" evidence="2">
    <location>
        <begin position="103"/>
        <end position="285"/>
    </location>
</feature>
<evidence type="ECO:0000313" key="3">
    <source>
        <dbReference type="EMBL" id="GAQ86698.1"/>
    </source>
</evidence>
<dbReference type="InterPro" id="IPR036291">
    <property type="entry name" value="NAD(P)-bd_dom_sf"/>
</dbReference>
<gene>
    <name evidence="3" type="ORF">KFL_003050100</name>
</gene>
<dbReference type="OrthoDB" id="419598at2759"/>
<dbReference type="Pfam" id="PF13460">
    <property type="entry name" value="NAD_binding_10"/>
    <property type="match status" value="1"/>
</dbReference>
<feature type="region of interest" description="Disordered" evidence="1">
    <location>
        <begin position="63"/>
        <end position="96"/>
    </location>
</feature>
<dbReference type="Proteomes" id="UP000054558">
    <property type="component" value="Unassembled WGS sequence"/>
</dbReference>